<keyword evidence="1" id="KW-0812">Transmembrane</keyword>
<dbReference type="Proteomes" id="UP000237839">
    <property type="component" value="Unassembled WGS sequence"/>
</dbReference>
<keyword evidence="3" id="KW-1185">Reference proteome</keyword>
<evidence type="ECO:0000256" key="1">
    <source>
        <dbReference type="SAM" id="Phobius"/>
    </source>
</evidence>
<name>A0A2S9GXI6_9BURK</name>
<keyword evidence="1" id="KW-0472">Membrane</keyword>
<evidence type="ECO:0000313" key="2">
    <source>
        <dbReference type="EMBL" id="PRC92423.1"/>
    </source>
</evidence>
<evidence type="ECO:0000313" key="3">
    <source>
        <dbReference type="Proteomes" id="UP000237839"/>
    </source>
</evidence>
<keyword evidence="1" id="KW-1133">Transmembrane helix</keyword>
<feature type="transmembrane region" description="Helical" evidence="1">
    <location>
        <begin position="24"/>
        <end position="44"/>
    </location>
</feature>
<dbReference type="EMBL" id="PUGF01000013">
    <property type="protein sequence ID" value="PRC92423.1"/>
    <property type="molecule type" value="Genomic_DNA"/>
</dbReference>
<protein>
    <submittedName>
        <fullName evidence="2">Uncharacterized protein</fullName>
    </submittedName>
</protein>
<proteinExistence type="predicted"/>
<accession>A0A2S9GXI6</accession>
<feature type="transmembrane region" description="Helical" evidence="1">
    <location>
        <begin position="81"/>
        <end position="101"/>
    </location>
</feature>
<dbReference type="AlphaFoldDB" id="A0A2S9GXI6"/>
<feature type="transmembrane region" description="Helical" evidence="1">
    <location>
        <begin position="299"/>
        <end position="317"/>
    </location>
</feature>
<sequence>MPNSRRFEYRLTTSQLHEPQNKHVLRLVYGLIIVAFAALFYLIFQKIGIENLDAYQVVKKTADNVLHNPAVLFKFATYSPYIHLIFYLFILVTVNWWVYILPTSYSLTLTDDELISNHQLPFGLNALIPAISPFNWHISLHDITAVELIQIPLFGKAMQRLTTPTFAFVRLRISQRSGPVRTINPAMWVVPGSLGRTPLKPVGKRDLLADFFSNVANRWLKPENQAILRAGLLDLPIAHALSERGVTMSEAAPHNIKEHDLFACRSIKFGIITALTLSSAALGILLLCKYQHLKFDFPLSLHLLICTTILCAFFLLNQNDKSRPPLLHTVLTALCLVGSMAIGAQPIAMFLNGFGVTSNQSQDFVIRAGKLEPIANFSGIGSIKLPGKESRQGWLQSGTKVTLKVTQGHFGLWEYNDEPLRQLVDAQGIE</sequence>
<feature type="transmembrane region" description="Helical" evidence="1">
    <location>
        <begin position="267"/>
        <end position="287"/>
    </location>
</feature>
<feature type="transmembrane region" description="Helical" evidence="1">
    <location>
        <begin position="329"/>
        <end position="351"/>
    </location>
</feature>
<organism evidence="2 3">
    <name type="scientific">Solimicrobium silvestre</name>
    <dbReference type="NCBI Taxonomy" id="2099400"/>
    <lineage>
        <taxon>Bacteria</taxon>
        <taxon>Pseudomonadati</taxon>
        <taxon>Pseudomonadota</taxon>
        <taxon>Betaproteobacteria</taxon>
        <taxon>Burkholderiales</taxon>
        <taxon>Oxalobacteraceae</taxon>
        <taxon>Solimicrobium</taxon>
    </lineage>
</organism>
<comment type="caution">
    <text evidence="2">The sequence shown here is derived from an EMBL/GenBank/DDBJ whole genome shotgun (WGS) entry which is preliminary data.</text>
</comment>
<reference evidence="2 3" key="1">
    <citation type="submission" date="2018-02" db="EMBL/GenBank/DDBJ databases">
        <title>Solimicrobium silvestre gen. nov., sp. nov., isolated from alpine forest soil.</title>
        <authorList>
            <person name="Margesin R."/>
            <person name="Albuquerque L."/>
            <person name="Zhang D.-C."/>
            <person name="Froufe H.J.C."/>
            <person name="Severino R."/>
            <person name="Roxo I."/>
            <person name="Egas C."/>
            <person name="Da Costa M.S."/>
        </authorList>
    </citation>
    <scope>NUCLEOTIDE SEQUENCE [LARGE SCALE GENOMIC DNA]</scope>
    <source>
        <strain evidence="2 3">S20-91</strain>
    </source>
</reference>
<gene>
    <name evidence="2" type="ORF">S2091_2798</name>
</gene>